<name>A0ACC7P846_9BACL</name>
<reference evidence="1" key="1">
    <citation type="submission" date="2024-12" db="EMBL/GenBank/DDBJ databases">
        <authorList>
            <person name="Wu N."/>
        </authorList>
    </citation>
    <scope>NUCLEOTIDE SEQUENCE</scope>
    <source>
        <strain evidence="1">P15</strain>
    </source>
</reference>
<gene>
    <name evidence="1" type="ORF">ACI1P1_29430</name>
</gene>
<protein>
    <submittedName>
        <fullName evidence="1">Extracellular solute-binding protein</fullName>
    </submittedName>
</protein>
<proteinExistence type="predicted"/>
<sequence length="550" mass="60769">MANKMKPIALAATAGLLVLSACGKSDGEAKPAASSGASAAPALDIAKKYDTPVDITAWRYTESTYQYENGDTIDNNIYTKMYEDELGIKLKYKWTVPVEQFDQKLSVSIASGDTADIMWMKNKQLTDMAENDMLYDLTDLFEKYASPIAKSILQQDKKSFDTAKIGGKLMAIPQTASAVDGLPVLYVRTDWLTKLGLSEPKTMQDILAISEAFTQKDPDGNGKNDTFGLAFTKTFLTDSHFGTSGFFSGYHAYPGKWVKDDKGNLVYGSTQPQVKEGLKQLQAMYKQGLLDKEFGIKDRAKVTESVVGGKVGLFYGSMSAPQSIIQKNIDNDPKAEWKPIPLVSIDSKKATPIGKMPVNIYYGVSKKSKNPEAIIKILNSVMAGYDPAAPSRPEFSHSKNNVPVWLYGLLLPQPANKNLIAHQNVVKSLSSNDASKLSAEEKGYYDKVVDFRKGNKANWGTERVFGSPSSFDVIEQYVKDDNYILDAFYSSPTATMVEKSATLQKMEEEVFTKILMGESVDSFDKFVEDWKKLGGDQITKEVNEWAAKNK</sequence>
<accession>A0ACC7P846</accession>
<evidence type="ECO:0000313" key="2">
    <source>
        <dbReference type="Proteomes" id="UP001631969"/>
    </source>
</evidence>
<evidence type="ECO:0000313" key="1">
    <source>
        <dbReference type="EMBL" id="MFM9332424.1"/>
    </source>
</evidence>
<dbReference type="EMBL" id="JBJURJ010000030">
    <property type="protein sequence ID" value="MFM9332424.1"/>
    <property type="molecule type" value="Genomic_DNA"/>
</dbReference>
<keyword evidence="2" id="KW-1185">Reference proteome</keyword>
<comment type="caution">
    <text evidence="1">The sequence shown here is derived from an EMBL/GenBank/DDBJ whole genome shotgun (WGS) entry which is preliminary data.</text>
</comment>
<dbReference type="Proteomes" id="UP001631969">
    <property type="component" value="Unassembled WGS sequence"/>
</dbReference>
<organism evidence="1 2">
    <name type="scientific">Paenibacillus mesotrionivorans</name>
    <dbReference type="NCBI Taxonomy" id="3160968"/>
    <lineage>
        <taxon>Bacteria</taxon>
        <taxon>Bacillati</taxon>
        <taxon>Bacillota</taxon>
        <taxon>Bacilli</taxon>
        <taxon>Bacillales</taxon>
        <taxon>Paenibacillaceae</taxon>
        <taxon>Paenibacillus</taxon>
    </lineage>
</organism>